<keyword evidence="6" id="KW-1133">Transmembrane helix</keyword>
<keyword evidence="2 4" id="KW-0863">Zinc-finger</keyword>
<dbReference type="AlphaFoldDB" id="A0AAW1HMQ8"/>
<feature type="coiled-coil region" evidence="5">
    <location>
        <begin position="128"/>
        <end position="162"/>
    </location>
</feature>
<dbReference type="GO" id="GO:0008270">
    <property type="term" value="F:zinc ion binding"/>
    <property type="evidence" value="ECO:0007669"/>
    <property type="project" value="UniProtKB-KW"/>
</dbReference>
<name>A0AAW1HMQ8_SAPOF</name>
<keyword evidence="5" id="KW-0175">Coiled coil</keyword>
<comment type="caution">
    <text evidence="8">The sequence shown here is derived from an EMBL/GenBank/DDBJ whole genome shotgun (WGS) entry which is preliminary data.</text>
</comment>
<reference evidence="8" key="1">
    <citation type="submission" date="2024-03" db="EMBL/GenBank/DDBJ databases">
        <title>WGS assembly of Saponaria officinalis var. Norfolk2.</title>
        <authorList>
            <person name="Jenkins J."/>
            <person name="Shu S."/>
            <person name="Grimwood J."/>
            <person name="Barry K."/>
            <person name="Goodstein D."/>
            <person name="Schmutz J."/>
            <person name="Leebens-Mack J."/>
            <person name="Osbourn A."/>
        </authorList>
    </citation>
    <scope>NUCLEOTIDE SEQUENCE [LARGE SCALE GENOMIC DNA]</scope>
    <source>
        <strain evidence="8">JIC</strain>
    </source>
</reference>
<evidence type="ECO:0000256" key="4">
    <source>
        <dbReference type="PROSITE-ProRule" id="PRU01343"/>
    </source>
</evidence>
<dbReference type="PROSITE" id="PS51999">
    <property type="entry name" value="ZF_GRF"/>
    <property type="match status" value="1"/>
</dbReference>
<keyword evidence="1" id="KW-0479">Metal-binding</keyword>
<accession>A0AAW1HMQ8</accession>
<evidence type="ECO:0000256" key="1">
    <source>
        <dbReference type="ARBA" id="ARBA00022723"/>
    </source>
</evidence>
<dbReference type="EMBL" id="JBDFQZ010000011">
    <property type="protein sequence ID" value="KAK9677648.1"/>
    <property type="molecule type" value="Genomic_DNA"/>
</dbReference>
<protein>
    <recommendedName>
        <fullName evidence="7">GRF-type domain-containing protein</fullName>
    </recommendedName>
</protein>
<evidence type="ECO:0000259" key="7">
    <source>
        <dbReference type="PROSITE" id="PS51999"/>
    </source>
</evidence>
<feature type="domain" description="GRF-type" evidence="7">
    <location>
        <begin position="67"/>
        <end position="112"/>
    </location>
</feature>
<dbReference type="InterPro" id="IPR010666">
    <property type="entry name" value="Znf_GRF"/>
</dbReference>
<evidence type="ECO:0000313" key="8">
    <source>
        <dbReference type="EMBL" id="KAK9677648.1"/>
    </source>
</evidence>
<proteinExistence type="predicted"/>
<evidence type="ECO:0000256" key="2">
    <source>
        <dbReference type="ARBA" id="ARBA00022771"/>
    </source>
</evidence>
<dbReference type="PANTHER" id="PTHR33248">
    <property type="entry name" value="ZINC ION-BINDING PROTEIN"/>
    <property type="match status" value="1"/>
</dbReference>
<keyword evidence="6" id="KW-0472">Membrane</keyword>
<organism evidence="8 9">
    <name type="scientific">Saponaria officinalis</name>
    <name type="common">Common soapwort</name>
    <name type="synonym">Lychnis saponaria</name>
    <dbReference type="NCBI Taxonomy" id="3572"/>
    <lineage>
        <taxon>Eukaryota</taxon>
        <taxon>Viridiplantae</taxon>
        <taxon>Streptophyta</taxon>
        <taxon>Embryophyta</taxon>
        <taxon>Tracheophyta</taxon>
        <taxon>Spermatophyta</taxon>
        <taxon>Magnoliopsida</taxon>
        <taxon>eudicotyledons</taxon>
        <taxon>Gunneridae</taxon>
        <taxon>Pentapetalae</taxon>
        <taxon>Caryophyllales</taxon>
        <taxon>Caryophyllaceae</taxon>
        <taxon>Caryophylleae</taxon>
        <taxon>Saponaria</taxon>
    </lineage>
</organism>
<dbReference type="Proteomes" id="UP001443914">
    <property type="component" value="Unassembled WGS sequence"/>
</dbReference>
<sequence length="208" mass="23887">MTPSNVSYMVESINPDKETWKIKARIIYVCQQTSDTGSDVGNIDFILMDDKMSRSTSSSSSRSSRKCNCGVPLALVKSWTTDNPGRRFLTCKFYNPSTQYRGCQYFKWYDEEQCQWQKDVINQLLLDKKLLKCESEMLKVENEHLTEQKKIMSEEIDMLNLKLKLGEKQMELSNNGSNEGHFTLANLFKVGFVLVVVVVLVKLIGRSI</sequence>
<evidence type="ECO:0000256" key="5">
    <source>
        <dbReference type="SAM" id="Coils"/>
    </source>
</evidence>
<feature type="transmembrane region" description="Helical" evidence="6">
    <location>
        <begin position="187"/>
        <end position="205"/>
    </location>
</feature>
<evidence type="ECO:0000313" key="9">
    <source>
        <dbReference type="Proteomes" id="UP001443914"/>
    </source>
</evidence>
<keyword evidence="3" id="KW-0862">Zinc</keyword>
<keyword evidence="6" id="KW-0812">Transmembrane</keyword>
<evidence type="ECO:0000256" key="6">
    <source>
        <dbReference type="SAM" id="Phobius"/>
    </source>
</evidence>
<evidence type="ECO:0000256" key="3">
    <source>
        <dbReference type="ARBA" id="ARBA00022833"/>
    </source>
</evidence>
<gene>
    <name evidence="8" type="ORF">RND81_11G158200</name>
</gene>
<keyword evidence="9" id="KW-1185">Reference proteome</keyword>